<dbReference type="InterPro" id="IPR000719">
    <property type="entry name" value="Prot_kinase_dom"/>
</dbReference>
<dbReference type="Pfam" id="PF00069">
    <property type="entry name" value="Pkinase"/>
    <property type="match status" value="1"/>
</dbReference>
<feature type="region of interest" description="Disordered" evidence="1">
    <location>
        <begin position="56"/>
        <end position="79"/>
    </location>
</feature>
<dbReference type="AlphaFoldDB" id="A0AAD3CX62"/>
<accession>A0AAD3CX62</accession>
<dbReference type="Proteomes" id="UP001054902">
    <property type="component" value="Unassembled WGS sequence"/>
</dbReference>
<evidence type="ECO:0000256" key="1">
    <source>
        <dbReference type="SAM" id="MobiDB-lite"/>
    </source>
</evidence>
<evidence type="ECO:0000259" key="2">
    <source>
        <dbReference type="PROSITE" id="PS50011"/>
    </source>
</evidence>
<name>A0AAD3CX62_9STRA</name>
<protein>
    <recommendedName>
        <fullName evidence="2">Protein kinase domain-containing protein</fullName>
    </recommendedName>
</protein>
<dbReference type="EMBL" id="BLLK01000047">
    <property type="protein sequence ID" value="GFH53677.1"/>
    <property type="molecule type" value="Genomic_DNA"/>
</dbReference>
<evidence type="ECO:0000313" key="4">
    <source>
        <dbReference type="Proteomes" id="UP001054902"/>
    </source>
</evidence>
<comment type="caution">
    <text evidence="3">The sequence shown here is derived from an EMBL/GenBank/DDBJ whole genome shotgun (WGS) entry which is preliminary data.</text>
</comment>
<reference evidence="3 4" key="1">
    <citation type="journal article" date="2021" name="Sci. Rep.">
        <title>The genome of the diatom Chaetoceros tenuissimus carries an ancient integrated fragment of an extant virus.</title>
        <authorList>
            <person name="Hongo Y."/>
            <person name="Kimura K."/>
            <person name="Takaki Y."/>
            <person name="Yoshida Y."/>
            <person name="Baba S."/>
            <person name="Kobayashi G."/>
            <person name="Nagasaki K."/>
            <person name="Hano T."/>
            <person name="Tomaru Y."/>
        </authorList>
    </citation>
    <scope>NUCLEOTIDE SEQUENCE [LARGE SCALE GENOMIC DNA]</scope>
    <source>
        <strain evidence="3 4">NIES-3715</strain>
    </source>
</reference>
<dbReference type="Gene3D" id="3.30.200.20">
    <property type="entry name" value="Phosphorylase Kinase, domain 1"/>
    <property type="match status" value="1"/>
</dbReference>
<dbReference type="InterPro" id="IPR011009">
    <property type="entry name" value="Kinase-like_dom_sf"/>
</dbReference>
<dbReference type="Gene3D" id="1.10.510.10">
    <property type="entry name" value="Transferase(Phosphotransferase) domain 1"/>
    <property type="match status" value="1"/>
</dbReference>
<dbReference type="SMART" id="SM00220">
    <property type="entry name" value="S_TKc"/>
    <property type="match status" value="1"/>
</dbReference>
<dbReference type="GO" id="GO:0004674">
    <property type="term" value="F:protein serine/threonine kinase activity"/>
    <property type="evidence" value="ECO:0007669"/>
    <property type="project" value="TreeGrafter"/>
</dbReference>
<proteinExistence type="predicted"/>
<dbReference type="GO" id="GO:0005524">
    <property type="term" value="F:ATP binding"/>
    <property type="evidence" value="ECO:0007669"/>
    <property type="project" value="InterPro"/>
</dbReference>
<dbReference type="PROSITE" id="PS50011">
    <property type="entry name" value="PROTEIN_KINASE_DOM"/>
    <property type="match status" value="1"/>
</dbReference>
<dbReference type="PANTHER" id="PTHR44329">
    <property type="entry name" value="SERINE/THREONINE-PROTEIN KINASE TNNI3K-RELATED"/>
    <property type="match status" value="1"/>
</dbReference>
<gene>
    <name evidence="3" type="ORF">CTEN210_10153</name>
</gene>
<feature type="domain" description="Protein kinase" evidence="2">
    <location>
        <begin position="15"/>
        <end position="347"/>
    </location>
</feature>
<sequence length="349" mass="40235">MTGSNHFNEDQYATTTIGLPLGEGGYNTVYELIDSAEPEEHSQISINDEEYIVRQRSEEGTTTTFSSSTSSSSRSLVHDKPKRKASLDFVVKKIREDLSLSRHERALSDLKHEANLLKCFSHQNIIALRNYETNEVGPRDASLVIERVSIDLKEQIPIWKSDEVKIGVNKLLESNMQKEQRKQLQMKKMKIAYEISDSLYSHIDSSVSVIYRDLKPENIGLTEDDHVKMFDFGLAKLVVDESYRCTQCVGTPKYMSPEVYYGTEYGFKADIYSFALVFWEILSSEFCFENFETQVALAYNVYEKGVRPKLNWTWSRKKKALIQSSWEKDPSKRPSAKKLRDELQQILKC</sequence>
<dbReference type="SUPFAM" id="SSF56112">
    <property type="entry name" value="Protein kinase-like (PK-like)"/>
    <property type="match status" value="1"/>
</dbReference>
<keyword evidence="4" id="KW-1185">Reference proteome</keyword>
<dbReference type="InterPro" id="IPR051681">
    <property type="entry name" value="Ser/Thr_Kinases-Pseudokinases"/>
</dbReference>
<feature type="compositionally biased region" description="Low complexity" evidence="1">
    <location>
        <begin position="61"/>
        <end position="75"/>
    </location>
</feature>
<evidence type="ECO:0000313" key="3">
    <source>
        <dbReference type="EMBL" id="GFH53677.1"/>
    </source>
</evidence>
<organism evidence="3 4">
    <name type="scientific">Chaetoceros tenuissimus</name>
    <dbReference type="NCBI Taxonomy" id="426638"/>
    <lineage>
        <taxon>Eukaryota</taxon>
        <taxon>Sar</taxon>
        <taxon>Stramenopiles</taxon>
        <taxon>Ochrophyta</taxon>
        <taxon>Bacillariophyta</taxon>
        <taxon>Coscinodiscophyceae</taxon>
        <taxon>Chaetocerotophycidae</taxon>
        <taxon>Chaetocerotales</taxon>
        <taxon>Chaetocerotaceae</taxon>
        <taxon>Chaetoceros</taxon>
    </lineage>
</organism>